<sequence length="101" mass="11263">MENSQGFLMFLPGHFCVPVAQGNAREVWAAREAKGKKGEYGMTWAARMPGPVVTKALQERLFLSTDDERFVLVVTKPGQAVCSDGKRTGERDSEREIWFGV</sequence>
<dbReference type="Proteomes" id="UP000008782">
    <property type="component" value="Unassembled WGS sequence"/>
</dbReference>
<dbReference type="EMBL" id="GG697350">
    <property type="protein sequence ID" value="EFQ30718.1"/>
    <property type="molecule type" value="Genomic_DNA"/>
</dbReference>
<dbReference type="VEuPathDB" id="FungiDB:GLRG_05862"/>
<dbReference type="RefSeq" id="XP_008094738.1">
    <property type="nucleotide sequence ID" value="XM_008096547.1"/>
</dbReference>
<gene>
    <name evidence="1" type="ORF">GLRG_05862</name>
</gene>
<organism evidence="2">
    <name type="scientific">Colletotrichum graminicola (strain M1.001 / M2 / FGSC 10212)</name>
    <name type="common">Maize anthracnose fungus</name>
    <name type="synonym">Glomerella graminicola</name>
    <dbReference type="NCBI Taxonomy" id="645133"/>
    <lineage>
        <taxon>Eukaryota</taxon>
        <taxon>Fungi</taxon>
        <taxon>Dikarya</taxon>
        <taxon>Ascomycota</taxon>
        <taxon>Pezizomycotina</taxon>
        <taxon>Sordariomycetes</taxon>
        <taxon>Hypocreomycetidae</taxon>
        <taxon>Glomerellales</taxon>
        <taxon>Glomerellaceae</taxon>
        <taxon>Colletotrichum</taxon>
        <taxon>Colletotrichum graminicola species complex</taxon>
    </lineage>
</organism>
<evidence type="ECO:0000313" key="1">
    <source>
        <dbReference type="EMBL" id="EFQ30718.1"/>
    </source>
</evidence>
<dbReference type="AlphaFoldDB" id="E3QIA3"/>
<name>E3QIA3_COLGM</name>
<accession>E3QIA3</accession>
<reference evidence="2" key="1">
    <citation type="journal article" date="2012" name="Nat. Genet.">
        <title>Lifestyle transitions in plant pathogenic Colletotrichum fungi deciphered by genome and transcriptome analyses.</title>
        <authorList>
            <person name="O'Connell R.J."/>
            <person name="Thon M.R."/>
            <person name="Hacquard S."/>
            <person name="Amyotte S.G."/>
            <person name="Kleemann J."/>
            <person name="Torres M.F."/>
            <person name="Damm U."/>
            <person name="Buiate E.A."/>
            <person name="Epstein L."/>
            <person name="Alkan N."/>
            <person name="Altmueller J."/>
            <person name="Alvarado-Balderrama L."/>
            <person name="Bauser C.A."/>
            <person name="Becker C."/>
            <person name="Birren B.W."/>
            <person name="Chen Z."/>
            <person name="Choi J."/>
            <person name="Crouch J.A."/>
            <person name="Duvick J.P."/>
            <person name="Farman M.A."/>
            <person name="Gan P."/>
            <person name="Heiman D."/>
            <person name="Henrissat B."/>
            <person name="Howard R.J."/>
            <person name="Kabbage M."/>
            <person name="Koch C."/>
            <person name="Kracher B."/>
            <person name="Kubo Y."/>
            <person name="Law A.D."/>
            <person name="Lebrun M.-H."/>
            <person name="Lee Y.-H."/>
            <person name="Miyara I."/>
            <person name="Moore N."/>
            <person name="Neumann U."/>
            <person name="Nordstroem K."/>
            <person name="Panaccione D.G."/>
            <person name="Panstruga R."/>
            <person name="Place M."/>
            <person name="Proctor R.H."/>
            <person name="Prusky D."/>
            <person name="Rech G."/>
            <person name="Reinhardt R."/>
            <person name="Rollins J.A."/>
            <person name="Rounsley S."/>
            <person name="Schardl C.L."/>
            <person name="Schwartz D.C."/>
            <person name="Shenoy N."/>
            <person name="Shirasu K."/>
            <person name="Sikhakolli U.R."/>
            <person name="Stueber K."/>
            <person name="Sukno S.A."/>
            <person name="Sweigard J.A."/>
            <person name="Takano Y."/>
            <person name="Takahara H."/>
            <person name="Trail F."/>
            <person name="van der Does H.C."/>
            <person name="Voll L.M."/>
            <person name="Will I."/>
            <person name="Young S."/>
            <person name="Zeng Q."/>
            <person name="Zhang J."/>
            <person name="Zhou S."/>
            <person name="Dickman M.B."/>
            <person name="Schulze-Lefert P."/>
            <person name="Ver Loren van Themaat E."/>
            <person name="Ma L.-J."/>
            <person name="Vaillancourt L.J."/>
        </authorList>
    </citation>
    <scope>NUCLEOTIDE SEQUENCE [LARGE SCALE GENOMIC DNA]</scope>
    <source>
        <strain evidence="2">M1.001 / M2 / FGSC 10212</strain>
    </source>
</reference>
<keyword evidence="2" id="KW-1185">Reference proteome</keyword>
<protein>
    <submittedName>
        <fullName evidence="1">Uncharacterized protein</fullName>
    </submittedName>
</protein>
<evidence type="ECO:0000313" key="2">
    <source>
        <dbReference type="Proteomes" id="UP000008782"/>
    </source>
</evidence>
<dbReference type="GeneID" id="24411227"/>
<dbReference type="HOGENOM" id="CLU_2291504_0_0_1"/>
<proteinExistence type="predicted"/>